<evidence type="ECO:0000313" key="3">
    <source>
        <dbReference type="EMBL" id="AHK70594.1"/>
    </source>
</evidence>
<dbReference type="EMBL" id="CP004373">
    <property type="protein sequence ID" value="AHK70594.1"/>
    <property type="molecule type" value="Genomic_DNA"/>
</dbReference>
<feature type="transmembrane region" description="Helical" evidence="1">
    <location>
        <begin position="73"/>
        <end position="94"/>
    </location>
</feature>
<feature type="transmembrane region" description="Helical" evidence="1">
    <location>
        <begin position="100"/>
        <end position="118"/>
    </location>
</feature>
<protein>
    <recommendedName>
        <fullName evidence="2">GYF domain-containing protein</fullName>
    </recommendedName>
</protein>
<dbReference type="AlphaFoldDB" id="A0A067Z2S7"/>
<evidence type="ECO:0000259" key="2">
    <source>
        <dbReference type="Pfam" id="PF14237"/>
    </source>
</evidence>
<feature type="transmembrane region" description="Helical" evidence="1">
    <location>
        <begin position="151"/>
        <end position="171"/>
    </location>
</feature>
<keyword evidence="1" id="KW-0812">Transmembrane</keyword>
<feature type="transmembrane region" description="Helical" evidence="1">
    <location>
        <begin position="125"/>
        <end position="145"/>
    </location>
</feature>
<dbReference type="HOGENOM" id="CLU_125975_0_0_5"/>
<dbReference type="GeneID" id="56904907"/>
<dbReference type="Pfam" id="PF14237">
    <property type="entry name" value="GYF_2"/>
    <property type="match status" value="1"/>
</dbReference>
<organism evidence="3 4">
    <name type="scientific">Gluconobacter oxydans DSM 3504</name>
    <dbReference type="NCBI Taxonomy" id="1288313"/>
    <lineage>
        <taxon>Bacteria</taxon>
        <taxon>Pseudomonadati</taxon>
        <taxon>Pseudomonadota</taxon>
        <taxon>Alphaproteobacteria</taxon>
        <taxon>Acetobacterales</taxon>
        <taxon>Acetobacteraceae</taxon>
        <taxon>Gluconobacter</taxon>
    </lineage>
</organism>
<keyword evidence="1" id="KW-0472">Membrane</keyword>
<dbReference type="KEGG" id="goy:GLS_c06800"/>
<dbReference type="InterPro" id="IPR025640">
    <property type="entry name" value="GYF_2"/>
</dbReference>
<dbReference type="Proteomes" id="UP000031656">
    <property type="component" value="Chromosome"/>
</dbReference>
<sequence>MSWFYEEHGTRKGPVSADGMKALVTEGIIGHSTLCWTESFGGEWHPAGSCVFWPPQPEGVPPALPASLISNRWLWLSLIGPFFGSMAIGILEGFGLIPEFASNIGTMVVSVGIFYCALIMDRRSLLAAGFRPGTILWILLPPLYFWRRIQIVGHGMLLFFLSVLVFLCEFIPAITNGWHIMPDEGLSSYVSRRYYEL</sequence>
<feature type="domain" description="GYF" evidence="2">
    <location>
        <begin position="3"/>
        <end position="49"/>
    </location>
</feature>
<dbReference type="RefSeq" id="WP_011252165.1">
    <property type="nucleotide sequence ID" value="NZ_CP004373.1"/>
</dbReference>
<evidence type="ECO:0000256" key="1">
    <source>
        <dbReference type="SAM" id="Phobius"/>
    </source>
</evidence>
<keyword evidence="1" id="KW-1133">Transmembrane helix</keyword>
<accession>A0A067Z2S7</accession>
<evidence type="ECO:0000313" key="4">
    <source>
        <dbReference type="Proteomes" id="UP000031656"/>
    </source>
</evidence>
<gene>
    <name evidence="3" type="ORF">GLS_c06800</name>
</gene>
<name>A0A067Z2S7_GLUOY</name>
<reference evidence="3 4" key="1">
    <citation type="journal article" date="2015" name="Appl. Microbiol. Biotechnol.">
        <title>The consequence of an additional NADH dehydrogenase paralog on the growth of Gluconobacter oxydans DSM3504.</title>
        <authorList>
            <person name="Kostner D."/>
            <person name="Luchterhand B."/>
            <person name="Junker A."/>
            <person name="Volland S."/>
            <person name="Daniel R."/>
            <person name="Buchs J."/>
            <person name="Liebl W."/>
            <person name="Ehrenreich A."/>
        </authorList>
    </citation>
    <scope>NUCLEOTIDE SEQUENCE [LARGE SCALE GENOMIC DNA]</scope>
    <source>
        <strain evidence="3">DSM 3504</strain>
    </source>
</reference>
<proteinExistence type="predicted"/>